<keyword evidence="3" id="KW-1185">Reference proteome</keyword>
<dbReference type="InterPro" id="IPR012347">
    <property type="entry name" value="Ferritin-like"/>
</dbReference>
<dbReference type="InterPro" id="IPR005183">
    <property type="entry name" value="DUF305_CopM-like"/>
</dbReference>
<dbReference type="Proteomes" id="UP000294558">
    <property type="component" value="Unassembled WGS sequence"/>
</dbReference>
<reference evidence="2 3" key="1">
    <citation type="submission" date="2019-03" db="EMBL/GenBank/DDBJ databases">
        <title>Sequencing the genomes of 1000 actinobacteria strains.</title>
        <authorList>
            <person name="Klenk H.-P."/>
        </authorList>
    </citation>
    <scope>NUCLEOTIDE SEQUENCE [LARGE SCALE GENOMIC DNA]</scope>
    <source>
        <strain evidence="2 3">DSM 18936</strain>
    </source>
</reference>
<dbReference type="OrthoDB" id="26872at2"/>
<sequence length="208" mass="21848">MTVAADVVVRGRRRFLGLSVGVVGTALVGGTVGACGTDDSAAEPTDVDIGFLTDMSAHHGQALVLCQRVLGRDVGTPVTAAAAEVLQNQSIELGMMRAWLTDWGQSTAPPDTVMAWMHIGGGMPLAEMHGLASEAELAELSQLDGLAQGRYWLELMSAHHEGGVAMATAAARLASSEKVVRLAENQAAVQTFEIEQYQQLLDSAYATV</sequence>
<dbReference type="Pfam" id="PF03713">
    <property type="entry name" value="DUF305"/>
    <property type="match status" value="1"/>
</dbReference>
<dbReference type="AlphaFoldDB" id="A0A4R7HZ94"/>
<dbReference type="PANTHER" id="PTHR36933:SF1">
    <property type="entry name" value="SLL0788 PROTEIN"/>
    <property type="match status" value="1"/>
</dbReference>
<dbReference type="RefSeq" id="WP_133868927.1">
    <property type="nucleotide sequence ID" value="NZ_SOAU01000001.1"/>
</dbReference>
<protein>
    <submittedName>
        <fullName evidence="2">Uncharacterized protein (DUF305 family)</fullName>
    </submittedName>
</protein>
<evidence type="ECO:0000313" key="2">
    <source>
        <dbReference type="EMBL" id="TDT16562.1"/>
    </source>
</evidence>
<dbReference type="Gene3D" id="1.20.1260.10">
    <property type="match status" value="1"/>
</dbReference>
<comment type="caution">
    <text evidence="2">The sequence shown here is derived from an EMBL/GenBank/DDBJ whole genome shotgun (WGS) entry which is preliminary data.</text>
</comment>
<dbReference type="EMBL" id="SOAU01000001">
    <property type="protein sequence ID" value="TDT16562.1"/>
    <property type="molecule type" value="Genomic_DNA"/>
</dbReference>
<organism evidence="2 3">
    <name type="scientific">Ilumatobacter fluminis</name>
    <dbReference type="NCBI Taxonomy" id="467091"/>
    <lineage>
        <taxon>Bacteria</taxon>
        <taxon>Bacillati</taxon>
        <taxon>Actinomycetota</taxon>
        <taxon>Acidimicrobiia</taxon>
        <taxon>Acidimicrobiales</taxon>
        <taxon>Ilumatobacteraceae</taxon>
        <taxon>Ilumatobacter</taxon>
    </lineage>
</organism>
<accession>A0A4R7HZ94</accession>
<gene>
    <name evidence="2" type="ORF">BDK89_2153</name>
</gene>
<name>A0A4R7HZ94_9ACTN</name>
<proteinExistence type="predicted"/>
<evidence type="ECO:0000313" key="3">
    <source>
        <dbReference type="Proteomes" id="UP000294558"/>
    </source>
</evidence>
<dbReference type="PANTHER" id="PTHR36933">
    <property type="entry name" value="SLL0788 PROTEIN"/>
    <property type="match status" value="1"/>
</dbReference>
<feature type="domain" description="DUF305" evidence="1">
    <location>
        <begin position="48"/>
        <end position="201"/>
    </location>
</feature>
<evidence type="ECO:0000259" key="1">
    <source>
        <dbReference type="Pfam" id="PF03713"/>
    </source>
</evidence>